<dbReference type="EMBL" id="LNTU01000012">
    <property type="protein sequence ID" value="KXF77731.1"/>
    <property type="molecule type" value="Genomic_DNA"/>
</dbReference>
<feature type="transmembrane region" description="Helical" evidence="1">
    <location>
        <begin position="120"/>
        <end position="145"/>
    </location>
</feature>
<protein>
    <submittedName>
        <fullName evidence="2">Uncharacterized protein</fullName>
    </submittedName>
</protein>
<evidence type="ECO:0000313" key="2">
    <source>
        <dbReference type="EMBL" id="KXF77731.1"/>
    </source>
</evidence>
<feature type="transmembrane region" description="Helical" evidence="1">
    <location>
        <begin position="192"/>
        <end position="209"/>
    </location>
</feature>
<keyword evidence="1" id="KW-0812">Transmembrane</keyword>
<keyword evidence="3" id="KW-1185">Reference proteome</keyword>
<dbReference type="RefSeq" id="WP_068881916.1">
    <property type="nucleotide sequence ID" value="NZ_LNTU01000012.1"/>
</dbReference>
<proteinExistence type="predicted"/>
<feature type="transmembrane region" description="Helical" evidence="1">
    <location>
        <begin position="152"/>
        <end position="172"/>
    </location>
</feature>
<accession>A0A135HX34</accession>
<organism evidence="2 3">
    <name type="scientific">Paramesorhizobium deserti</name>
    <dbReference type="NCBI Taxonomy" id="1494590"/>
    <lineage>
        <taxon>Bacteria</taxon>
        <taxon>Pseudomonadati</taxon>
        <taxon>Pseudomonadota</taxon>
        <taxon>Alphaproteobacteria</taxon>
        <taxon>Hyphomicrobiales</taxon>
        <taxon>Phyllobacteriaceae</taxon>
        <taxon>Paramesorhizobium</taxon>
    </lineage>
</organism>
<dbReference type="OrthoDB" id="7948742at2"/>
<gene>
    <name evidence="2" type="ORF">ATN84_10400</name>
</gene>
<evidence type="ECO:0000256" key="1">
    <source>
        <dbReference type="SAM" id="Phobius"/>
    </source>
</evidence>
<evidence type="ECO:0000313" key="3">
    <source>
        <dbReference type="Proteomes" id="UP000070107"/>
    </source>
</evidence>
<sequence>MPKPFEPLRERLLRAGVAPHHVRRYILELSQHFEDLRTDLEQEGYARPKAEAVALNRIGRIDDLAQAMIDQPRLRSWNVRAPWATLVLGSCLAFAAGIMAALMLLASFGPSVPSSWAPQVASGTAFFCNFLLPLLCGWTVAVVAIRQRMDSFWPVVALGVLALVSSAIQVGVTMSGGHGEIGVGAGASLDTVVLLARNLVLTLIPYLIWRKWTETARGIMWADSSSRGG</sequence>
<feature type="transmembrane region" description="Helical" evidence="1">
    <location>
        <begin position="83"/>
        <end position="108"/>
    </location>
</feature>
<dbReference type="Proteomes" id="UP000070107">
    <property type="component" value="Unassembled WGS sequence"/>
</dbReference>
<keyword evidence="1" id="KW-0472">Membrane</keyword>
<dbReference type="AlphaFoldDB" id="A0A135HX34"/>
<keyword evidence="1" id="KW-1133">Transmembrane helix</keyword>
<comment type="caution">
    <text evidence="2">The sequence shown here is derived from an EMBL/GenBank/DDBJ whole genome shotgun (WGS) entry which is preliminary data.</text>
</comment>
<name>A0A135HX34_9HYPH</name>
<reference evidence="2 3" key="1">
    <citation type="submission" date="2015-11" db="EMBL/GenBank/DDBJ databases">
        <title>Draft genome sequence of Paramesorhizobium deserti A-3-E, a strain highly resistant to diverse beta-lactam antibiotics.</title>
        <authorList>
            <person name="Lv R."/>
            <person name="Yang X."/>
            <person name="Fang N."/>
            <person name="Guo J."/>
            <person name="Luo X."/>
            <person name="Peng F."/>
            <person name="Yang R."/>
            <person name="Cui Y."/>
            <person name="Fang C."/>
            <person name="Song Y."/>
        </authorList>
    </citation>
    <scope>NUCLEOTIDE SEQUENCE [LARGE SCALE GENOMIC DNA]</scope>
    <source>
        <strain evidence="2 3">A-3-E</strain>
    </source>
</reference>